<dbReference type="Gene3D" id="3.40.960.10">
    <property type="entry name" value="VSR Endonuclease"/>
    <property type="match status" value="1"/>
</dbReference>
<name>A0A1I1AFJ2_9CELL</name>
<proteinExistence type="inferred from homology"/>
<dbReference type="Proteomes" id="UP000199012">
    <property type="component" value="Unassembled WGS sequence"/>
</dbReference>
<keyword evidence="1" id="KW-0540">Nuclease</keyword>
<keyword evidence="3" id="KW-0227">DNA damage</keyword>
<accession>A0A1I1AFJ2</accession>
<dbReference type="CDD" id="cd00221">
    <property type="entry name" value="Vsr"/>
    <property type="match status" value="1"/>
</dbReference>
<dbReference type="NCBIfam" id="TIGR00632">
    <property type="entry name" value="vsr"/>
    <property type="match status" value="1"/>
</dbReference>
<dbReference type="SUPFAM" id="SSF52980">
    <property type="entry name" value="Restriction endonuclease-like"/>
    <property type="match status" value="1"/>
</dbReference>
<evidence type="ECO:0000256" key="2">
    <source>
        <dbReference type="ARBA" id="ARBA00022759"/>
    </source>
</evidence>
<sequence length="148" mass="16423">MASVPRKDNPRERALRSALHARGLRFRVGHKVPGLPRRTMDVAFTRARVAVFLDGCFWHGCPDHGTQPQANGAWWSEKLATNMARDADTDAHLKDLGWEVVRIWEHVPLEEAVDVVANAVASRRIAQGRRDAERSDTPSPRSEPGSGG</sequence>
<comment type="similarity">
    <text evidence="6">Belongs to the Vsr family.</text>
</comment>
<evidence type="ECO:0000256" key="6">
    <source>
        <dbReference type="ARBA" id="ARBA00029466"/>
    </source>
</evidence>
<dbReference type="AlphaFoldDB" id="A0A1I1AFJ2"/>
<evidence type="ECO:0000256" key="1">
    <source>
        <dbReference type="ARBA" id="ARBA00022722"/>
    </source>
</evidence>
<dbReference type="GO" id="GO:0016787">
    <property type="term" value="F:hydrolase activity"/>
    <property type="evidence" value="ECO:0007669"/>
    <property type="project" value="UniProtKB-KW"/>
</dbReference>
<evidence type="ECO:0000256" key="5">
    <source>
        <dbReference type="ARBA" id="ARBA00023204"/>
    </source>
</evidence>
<evidence type="ECO:0000256" key="3">
    <source>
        <dbReference type="ARBA" id="ARBA00022763"/>
    </source>
</evidence>
<dbReference type="InterPro" id="IPR011335">
    <property type="entry name" value="Restrct_endonuc-II-like"/>
</dbReference>
<dbReference type="Pfam" id="PF03852">
    <property type="entry name" value="Vsr"/>
    <property type="match status" value="1"/>
</dbReference>
<evidence type="ECO:0000256" key="4">
    <source>
        <dbReference type="ARBA" id="ARBA00022801"/>
    </source>
</evidence>
<organism evidence="8 9">
    <name type="scientific">Cellulomonas marina</name>
    <dbReference type="NCBI Taxonomy" id="988821"/>
    <lineage>
        <taxon>Bacteria</taxon>
        <taxon>Bacillati</taxon>
        <taxon>Actinomycetota</taxon>
        <taxon>Actinomycetes</taxon>
        <taxon>Micrococcales</taxon>
        <taxon>Cellulomonadaceae</taxon>
        <taxon>Cellulomonas</taxon>
    </lineage>
</organism>
<gene>
    <name evidence="8" type="ORF">SAMN05421867_1181</name>
</gene>
<evidence type="ECO:0000313" key="9">
    <source>
        <dbReference type="Proteomes" id="UP000199012"/>
    </source>
</evidence>
<keyword evidence="2 8" id="KW-0255">Endonuclease</keyword>
<feature type="region of interest" description="Disordered" evidence="7">
    <location>
        <begin position="124"/>
        <end position="148"/>
    </location>
</feature>
<keyword evidence="9" id="KW-1185">Reference proteome</keyword>
<dbReference type="OrthoDB" id="9801520at2"/>
<evidence type="ECO:0000313" key="8">
    <source>
        <dbReference type="EMBL" id="SFB36789.1"/>
    </source>
</evidence>
<dbReference type="GO" id="GO:0006298">
    <property type="term" value="P:mismatch repair"/>
    <property type="evidence" value="ECO:0007669"/>
    <property type="project" value="InterPro"/>
</dbReference>
<dbReference type="EMBL" id="FOKA01000018">
    <property type="protein sequence ID" value="SFB36789.1"/>
    <property type="molecule type" value="Genomic_DNA"/>
</dbReference>
<dbReference type="GO" id="GO:0004519">
    <property type="term" value="F:endonuclease activity"/>
    <property type="evidence" value="ECO:0007669"/>
    <property type="project" value="UniProtKB-KW"/>
</dbReference>
<keyword evidence="5" id="KW-0234">DNA repair</keyword>
<reference evidence="8 9" key="1">
    <citation type="submission" date="2016-10" db="EMBL/GenBank/DDBJ databases">
        <authorList>
            <person name="de Groot N.N."/>
        </authorList>
    </citation>
    <scope>NUCLEOTIDE SEQUENCE [LARGE SCALE GENOMIC DNA]</scope>
    <source>
        <strain evidence="8 9">CGMCC 4.6945</strain>
    </source>
</reference>
<dbReference type="STRING" id="988821.SAMN05421867_1181"/>
<evidence type="ECO:0000256" key="7">
    <source>
        <dbReference type="SAM" id="MobiDB-lite"/>
    </source>
</evidence>
<dbReference type="InterPro" id="IPR004603">
    <property type="entry name" value="DNA_mismatch_endonuc_vsr"/>
</dbReference>
<keyword evidence="4" id="KW-0378">Hydrolase</keyword>
<protein>
    <submittedName>
        <fullName evidence="8">DNA mismatch endonuclease, patch repair protein</fullName>
    </submittedName>
</protein>